<evidence type="ECO:0000256" key="1">
    <source>
        <dbReference type="ARBA" id="ARBA00022553"/>
    </source>
</evidence>
<dbReference type="CDD" id="cd17534">
    <property type="entry name" value="REC_DC-like"/>
    <property type="match status" value="1"/>
</dbReference>
<dbReference type="InterPro" id="IPR001789">
    <property type="entry name" value="Sig_transdc_resp-reg_receiver"/>
</dbReference>
<name>A0ABS9ERN3_9BACT</name>
<reference evidence="5 6" key="1">
    <citation type="submission" date="2022-01" db="EMBL/GenBank/DDBJ databases">
        <title>Dethiosulfovibrio faecalis sp. nov., a novel proteolytic, non-sulfur-reducing bacterium isolated from a marine aquaculture solid waste bioreactor.</title>
        <authorList>
            <person name="Grabowski S."/>
            <person name="Apolinario E."/>
            <person name="Schneider N."/>
            <person name="Marshall C.W."/>
            <person name="Sowers K.R."/>
        </authorList>
    </citation>
    <scope>NUCLEOTIDE SEQUENCE [LARGE SCALE GENOMIC DNA]</scope>
    <source>
        <strain evidence="5 6">DSM 12537</strain>
    </source>
</reference>
<feature type="domain" description="Response regulatory" evidence="3">
    <location>
        <begin position="5"/>
        <end position="120"/>
    </location>
</feature>
<evidence type="ECO:0000256" key="2">
    <source>
        <dbReference type="PROSITE-ProRule" id="PRU00169"/>
    </source>
</evidence>
<gene>
    <name evidence="5" type="ORF">L2W38_08895</name>
</gene>
<dbReference type="EMBL" id="JAKGUD010000009">
    <property type="protein sequence ID" value="MCF4142936.1"/>
    <property type="molecule type" value="Genomic_DNA"/>
</dbReference>
<keyword evidence="6" id="KW-1185">Reference proteome</keyword>
<dbReference type="PROSITE" id="PS50110">
    <property type="entry name" value="RESPONSE_REGULATORY"/>
    <property type="match status" value="1"/>
</dbReference>
<evidence type="ECO:0000313" key="5">
    <source>
        <dbReference type="EMBL" id="MCF4142936.1"/>
    </source>
</evidence>
<comment type="caution">
    <text evidence="5">The sequence shown here is derived from an EMBL/GenBank/DDBJ whole genome shotgun (WGS) entry which is preliminary data.</text>
</comment>
<dbReference type="InterPro" id="IPR000014">
    <property type="entry name" value="PAS"/>
</dbReference>
<dbReference type="InterPro" id="IPR011006">
    <property type="entry name" value="CheY-like_superfamily"/>
</dbReference>
<dbReference type="InterPro" id="IPR050595">
    <property type="entry name" value="Bact_response_regulator"/>
</dbReference>
<dbReference type="SUPFAM" id="SSF55785">
    <property type="entry name" value="PYP-like sensor domain (PAS domain)"/>
    <property type="match status" value="1"/>
</dbReference>
<dbReference type="InterPro" id="IPR035965">
    <property type="entry name" value="PAS-like_dom_sf"/>
</dbReference>
<feature type="domain" description="PAS" evidence="4">
    <location>
        <begin position="395"/>
        <end position="460"/>
    </location>
</feature>
<accession>A0ABS9ERN3</accession>
<dbReference type="SUPFAM" id="SSF52172">
    <property type="entry name" value="CheY-like"/>
    <property type="match status" value="1"/>
</dbReference>
<organism evidence="5 6">
    <name type="scientific">Dethiosulfovibrio marinus</name>
    <dbReference type="NCBI Taxonomy" id="133532"/>
    <lineage>
        <taxon>Bacteria</taxon>
        <taxon>Thermotogati</taxon>
        <taxon>Synergistota</taxon>
        <taxon>Synergistia</taxon>
        <taxon>Synergistales</taxon>
        <taxon>Dethiosulfovibrionaceae</taxon>
        <taxon>Dethiosulfovibrio</taxon>
    </lineage>
</organism>
<keyword evidence="1 2" id="KW-0597">Phosphoprotein</keyword>
<dbReference type="Gene3D" id="3.40.50.2300">
    <property type="match status" value="1"/>
</dbReference>
<evidence type="ECO:0000259" key="3">
    <source>
        <dbReference type="PROSITE" id="PS50110"/>
    </source>
</evidence>
<dbReference type="SMART" id="SM00448">
    <property type="entry name" value="REC"/>
    <property type="match status" value="1"/>
</dbReference>
<dbReference type="PANTHER" id="PTHR44591">
    <property type="entry name" value="STRESS RESPONSE REGULATOR PROTEIN 1"/>
    <property type="match status" value="1"/>
</dbReference>
<dbReference type="Pfam" id="PF13188">
    <property type="entry name" value="PAS_8"/>
    <property type="match status" value="2"/>
</dbReference>
<dbReference type="SMART" id="SM00091">
    <property type="entry name" value="PAS"/>
    <property type="match status" value="2"/>
</dbReference>
<dbReference type="Pfam" id="PF00072">
    <property type="entry name" value="Response_reg"/>
    <property type="match status" value="1"/>
</dbReference>
<dbReference type="PANTHER" id="PTHR44591:SF3">
    <property type="entry name" value="RESPONSE REGULATORY DOMAIN-CONTAINING PROTEIN"/>
    <property type="match status" value="1"/>
</dbReference>
<evidence type="ECO:0000313" key="6">
    <source>
        <dbReference type="Proteomes" id="UP001200430"/>
    </source>
</evidence>
<evidence type="ECO:0000259" key="4">
    <source>
        <dbReference type="PROSITE" id="PS50112"/>
    </source>
</evidence>
<proteinExistence type="predicted"/>
<dbReference type="PROSITE" id="PS50112">
    <property type="entry name" value="PAS"/>
    <property type="match status" value="1"/>
</dbReference>
<dbReference type="Gene3D" id="3.30.450.20">
    <property type="entry name" value="PAS domain"/>
    <property type="match status" value="2"/>
</dbReference>
<protein>
    <submittedName>
        <fullName evidence="5">Response regulator</fullName>
    </submittedName>
</protein>
<dbReference type="Proteomes" id="UP001200430">
    <property type="component" value="Unassembled WGS sequence"/>
</dbReference>
<feature type="modified residue" description="4-aspartylphosphate" evidence="2">
    <location>
        <position position="55"/>
    </location>
</feature>
<sequence length="501" mass="56921">MSKTKILIVEDEIIIAMDLRARLERMGYEAVELSDVLDISLGSVASHDPDVVLMDIRLGEGVDGISLAGEIRRDLDIPVIFVTAHSDSLTLDRAGRTDPYGYLIKPVKDRELQVTISMAMHKHHTEGQLHKLFHNIPNGVMVLRYDESAHDLIVESVNPAAMKMDRVEEDMVGRPLSAYLMRSVCYDLEGSGCFGLVETVYRVWKTGVSEPYTLTSIRDDSIFGWREYFVYRSSKDEVTFVFQDVTERKRLEETLKLRASDMMYSIEHLEALRASLDVALESDLSVAQRISYIADFMAKAVSDPDRMSVRIVWEDKEVRNSGFQGMRWLFSRPLFRGRRKIGSVEWGYSEERADLFEGPFSREEIDLFESLVQVISHLVEDSLRERELRGRIGILQDVLDSFNVPVLCLDRVGRIVHLNGSMEELLDMGREELLSLSLDRIPSDIARKLSPVSARVLESGVAERIHWEESPVEIRPTLNMGLVSGVMILFPVSGRCCNDIS</sequence>
<dbReference type="RefSeq" id="WP_236099653.1">
    <property type="nucleotide sequence ID" value="NZ_JAKGUD010000009.1"/>
</dbReference>